<dbReference type="PANTHER" id="PTHR33116:SF78">
    <property type="entry name" value="OS12G0587133 PROTEIN"/>
    <property type="match status" value="1"/>
</dbReference>
<proteinExistence type="predicted"/>
<reference evidence="1" key="1">
    <citation type="submission" date="2019-09" db="EMBL/GenBank/DDBJ databases">
        <title>Draft genome information of white flower Hibiscus syriacus.</title>
        <authorList>
            <person name="Kim Y.-M."/>
        </authorList>
    </citation>
    <scope>NUCLEOTIDE SEQUENCE [LARGE SCALE GENOMIC DNA]</scope>
    <source>
        <strain evidence="1">YM2019G1</strain>
    </source>
</reference>
<dbReference type="PANTHER" id="PTHR33116">
    <property type="entry name" value="REVERSE TRANSCRIPTASE ZINC-BINDING DOMAIN-CONTAINING PROTEIN-RELATED-RELATED"/>
    <property type="match status" value="1"/>
</dbReference>
<sequence>MRTMIANELGFEEVSNLGKYLGVSLLHDRVTTATYRYIIEKVEQCFSGWVAKTLSLAGCITVVKSVLQTISYYEMQSRTLEKHIQRFVWNASGGSNSLTLNKWDVVKQPVEEELLVNHCLYNHMPQPIPVTLMITASGNWDSEKLRGIVLDQVCQKIDVIIPPNPFLGVDKPRWRWEVNNKFIVKSAYNSLATPMHNDESVVWKKLWAIHDVLFHAWNLGTRRIEVETDSAMAVNKVVDKLASMANGKPVRVMLYQEVPYDVATLVAEDHGSMS</sequence>
<dbReference type="AlphaFoldDB" id="A0A6A3BQY2"/>
<name>A0A6A3BQY2_HIBSY</name>
<gene>
    <name evidence="1" type="ORF">F3Y22_tig00110053pilonHSYRG00038</name>
</gene>
<keyword evidence="2" id="KW-1185">Reference proteome</keyword>
<accession>A0A6A3BQY2</accession>
<comment type="caution">
    <text evidence="1">The sequence shown here is derived from an EMBL/GenBank/DDBJ whole genome shotgun (WGS) entry which is preliminary data.</text>
</comment>
<protein>
    <recommendedName>
        <fullName evidence="3">RNase H type-1 domain-containing protein</fullName>
    </recommendedName>
</protein>
<organism evidence="1 2">
    <name type="scientific">Hibiscus syriacus</name>
    <name type="common">Rose of Sharon</name>
    <dbReference type="NCBI Taxonomy" id="106335"/>
    <lineage>
        <taxon>Eukaryota</taxon>
        <taxon>Viridiplantae</taxon>
        <taxon>Streptophyta</taxon>
        <taxon>Embryophyta</taxon>
        <taxon>Tracheophyta</taxon>
        <taxon>Spermatophyta</taxon>
        <taxon>Magnoliopsida</taxon>
        <taxon>eudicotyledons</taxon>
        <taxon>Gunneridae</taxon>
        <taxon>Pentapetalae</taxon>
        <taxon>rosids</taxon>
        <taxon>malvids</taxon>
        <taxon>Malvales</taxon>
        <taxon>Malvaceae</taxon>
        <taxon>Malvoideae</taxon>
        <taxon>Hibiscus</taxon>
    </lineage>
</organism>
<evidence type="ECO:0000313" key="2">
    <source>
        <dbReference type="Proteomes" id="UP000436088"/>
    </source>
</evidence>
<evidence type="ECO:0008006" key="3">
    <source>
        <dbReference type="Google" id="ProtNLM"/>
    </source>
</evidence>
<dbReference type="Proteomes" id="UP000436088">
    <property type="component" value="Unassembled WGS sequence"/>
</dbReference>
<evidence type="ECO:0000313" key="1">
    <source>
        <dbReference type="EMBL" id="KAE8717289.1"/>
    </source>
</evidence>
<dbReference type="EMBL" id="VEPZ02000826">
    <property type="protein sequence ID" value="KAE8717289.1"/>
    <property type="molecule type" value="Genomic_DNA"/>
</dbReference>